<dbReference type="Gene3D" id="3.40.50.300">
    <property type="entry name" value="P-loop containing nucleotide triphosphate hydrolases"/>
    <property type="match status" value="1"/>
</dbReference>
<dbReference type="EMBL" id="JBJKFK010000834">
    <property type="protein sequence ID" value="KAL3315071.1"/>
    <property type="molecule type" value="Genomic_DNA"/>
</dbReference>
<dbReference type="InterPro" id="IPR027417">
    <property type="entry name" value="P-loop_NTPase"/>
</dbReference>
<dbReference type="PANTHER" id="PTHR10513">
    <property type="entry name" value="DEOXYNUCLEOSIDE KINASE"/>
    <property type="match status" value="1"/>
</dbReference>
<sequence>MAFTSISGPLLRQKTVRILNNPLRCLTNVKDTKLPAHKPPYYDYLSLGHLNWLLPDKTQTRFNENTKVITVAGSVLSGKNHLASRLADYFGMMFHEDTCDDDLFNHRCPNGAVIDIRGHNSILPKKSAYYTTELFWQDENPMKNGKPLWLQYAYYAHRFYQYSKGLCHLFNTGKGQIFGKDIFSEVIFAEAMLKSGLMSEYAYNWFEDMHNRTTMEMWRPHIIFYVKASKEQIKQKIAERNLDWEKSSPTLNDKFLDTYQECLESYLDKTSKYSEIVVIDRKDVDIYDEDDIKILVDKLVYLDLEGEHLNRDDSKFIDWRFGLHLGASYGTARQRFSSAKVAYKNTFAPFHAPLDMSEAKYSESAKEHHRYLKQLDPRFKYAPDQNPLYRNPLSIMFNPFGGFTNYCKDYPKEIVKAL</sequence>
<dbReference type="Proteomes" id="UP001626550">
    <property type="component" value="Unassembled WGS sequence"/>
</dbReference>
<protein>
    <submittedName>
        <fullName evidence="2">NADH dehydrogenase (Ubiquinone) 1 alpha subcomplex</fullName>
    </submittedName>
</protein>
<dbReference type="PANTHER" id="PTHR10513:SF15">
    <property type="entry name" value="NADH DEHYDROGENASE [UBIQUINONE] 1 ALPHA SUBCOMPLEX SUBUNIT 10, MITOCHONDRIAL"/>
    <property type="match status" value="1"/>
</dbReference>
<gene>
    <name evidence="2" type="primary">NDUFA10</name>
    <name evidence="2" type="ORF">Ciccas_006297</name>
</gene>
<reference evidence="2 3" key="1">
    <citation type="submission" date="2024-11" db="EMBL/GenBank/DDBJ databases">
        <title>Adaptive evolution of stress response genes in parasites aligns with host niche diversity.</title>
        <authorList>
            <person name="Hahn C."/>
            <person name="Resl P."/>
        </authorList>
    </citation>
    <scope>NUCLEOTIDE SEQUENCE [LARGE SCALE GENOMIC DNA]</scope>
    <source>
        <strain evidence="2">EGGRZ-B1_66</strain>
        <tissue evidence="2">Body</tissue>
    </source>
</reference>
<evidence type="ECO:0000313" key="2">
    <source>
        <dbReference type="EMBL" id="KAL3315071.1"/>
    </source>
</evidence>
<accession>A0ABD2Q8K8</accession>
<comment type="caution">
    <text evidence="2">The sequence shown here is derived from an EMBL/GenBank/DDBJ whole genome shotgun (WGS) entry which is preliminary data.</text>
</comment>
<evidence type="ECO:0000259" key="1">
    <source>
        <dbReference type="Pfam" id="PF01712"/>
    </source>
</evidence>
<dbReference type="InterPro" id="IPR050566">
    <property type="entry name" value="Deoxyribonucleoside_kinase"/>
</dbReference>
<dbReference type="InterPro" id="IPR031314">
    <property type="entry name" value="DNK_dom"/>
</dbReference>
<organism evidence="2 3">
    <name type="scientific">Cichlidogyrus casuarinus</name>
    <dbReference type="NCBI Taxonomy" id="1844966"/>
    <lineage>
        <taxon>Eukaryota</taxon>
        <taxon>Metazoa</taxon>
        <taxon>Spiralia</taxon>
        <taxon>Lophotrochozoa</taxon>
        <taxon>Platyhelminthes</taxon>
        <taxon>Monogenea</taxon>
        <taxon>Monopisthocotylea</taxon>
        <taxon>Dactylogyridea</taxon>
        <taxon>Ancyrocephalidae</taxon>
        <taxon>Cichlidogyrus</taxon>
    </lineage>
</organism>
<feature type="domain" description="Deoxynucleoside kinase" evidence="1">
    <location>
        <begin position="69"/>
        <end position="291"/>
    </location>
</feature>
<keyword evidence="3" id="KW-1185">Reference proteome</keyword>
<proteinExistence type="predicted"/>
<dbReference type="SUPFAM" id="SSF52540">
    <property type="entry name" value="P-loop containing nucleoside triphosphate hydrolases"/>
    <property type="match status" value="1"/>
</dbReference>
<evidence type="ECO:0000313" key="3">
    <source>
        <dbReference type="Proteomes" id="UP001626550"/>
    </source>
</evidence>
<name>A0ABD2Q8K8_9PLAT</name>
<dbReference type="Pfam" id="PF01712">
    <property type="entry name" value="dNK"/>
    <property type="match status" value="1"/>
</dbReference>
<dbReference type="AlphaFoldDB" id="A0ABD2Q8K8"/>